<feature type="compositionally biased region" description="Low complexity" evidence="7">
    <location>
        <begin position="74"/>
        <end position="92"/>
    </location>
</feature>
<evidence type="ECO:0000313" key="10">
    <source>
        <dbReference type="Proteomes" id="UP001642406"/>
    </source>
</evidence>
<name>A0ABP0C5E6_9PEZI</name>
<feature type="region of interest" description="Disordered" evidence="7">
    <location>
        <begin position="132"/>
        <end position="168"/>
    </location>
</feature>
<feature type="compositionally biased region" description="Low complexity" evidence="7">
    <location>
        <begin position="793"/>
        <end position="811"/>
    </location>
</feature>
<feature type="compositionally biased region" description="Low complexity" evidence="7">
    <location>
        <begin position="1041"/>
        <end position="1053"/>
    </location>
</feature>
<dbReference type="InterPro" id="IPR050937">
    <property type="entry name" value="TEC1_TEAD_TF"/>
</dbReference>
<dbReference type="Pfam" id="PF01285">
    <property type="entry name" value="TEA"/>
    <property type="match status" value="1"/>
</dbReference>
<feature type="region of interest" description="Disordered" evidence="7">
    <location>
        <begin position="634"/>
        <end position="695"/>
    </location>
</feature>
<evidence type="ECO:0000313" key="9">
    <source>
        <dbReference type="EMBL" id="CAK7227260.1"/>
    </source>
</evidence>
<evidence type="ECO:0000256" key="4">
    <source>
        <dbReference type="ARBA" id="ARBA00023163"/>
    </source>
</evidence>
<dbReference type="SMART" id="SM00426">
    <property type="entry name" value="TEA"/>
    <property type="match status" value="1"/>
</dbReference>
<comment type="caution">
    <text evidence="9">The sequence shown here is derived from an EMBL/GenBank/DDBJ whole genome shotgun (WGS) entry which is preliminary data.</text>
</comment>
<feature type="region of interest" description="Disordered" evidence="7">
    <location>
        <begin position="914"/>
        <end position="1029"/>
    </location>
</feature>
<evidence type="ECO:0000256" key="7">
    <source>
        <dbReference type="SAM" id="MobiDB-lite"/>
    </source>
</evidence>
<dbReference type="PANTHER" id="PTHR11834:SF0">
    <property type="entry name" value="PROTEIN SCALLOPED"/>
    <property type="match status" value="1"/>
</dbReference>
<keyword evidence="5" id="KW-0539">Nucleus</keyword>
<evidence type="ECO:0000256" key="3">
    <source>
        <dbReference type="ARBA" id="ARBA00023015"/>
    </source>
</evidence>
<feature type="region of interest" description="Disordered" evidence="7">
    <location>
        <begin position="1041"/>
        <end position="1086"/>
    </location>
</feature>
<feature type="compositionally biased region" description="Polar residues" evidence="7">
    <location>
        <begin position="32"/>
        <end position="42"/>
    </location>
</feature>
<keyword evidence="10" id="KW-1185">Reference proteome</keyword>
<keyword evidence="3" id="KW-0805">Transcription regulation</keyword>
<evidence type="ECO:0000259" key="8">
    <source>
        <dbReference type="PROSITE" id="PS51088"/>
    </source>
</evidence>
<dbReference type="PANTHER" id="PTHR11834">
    <property type="entry name" value="TRANSCRIPTIONAL ENHANCER FACTOR TEF RELATED"/>
    <property type="match status" value="1"/>
</dbReference>
<proteinExistence type="inferred from homology"/>
<accession>A0ABP0C5E6</accession>
<evidence type="ECO:0000256" key="6">
    <source>
        <dbReference type="PROSITE-ProRule" id="PRU00505"/>
    </source>
</evidence>
<feature type="region of interest" description="Disordered" evidence="7">
    <location>
        <begin position="793"/>
        <end position="822"/>
    </location>
</feature>
<gene>
    <name evidence="9" type="ORF">SBRCBS47491_006510</name>
</gene>
<feature type="compositionally biased region" description="Polar residues" evidence="7">
    <location>
        <begin position="933"/>
        <end position="966"/>
    </location>
</feature>
<sequence length="1086" mass="118241">MEVSMPVLPSQHTDYADASAVSAVRHHRLPLQESTGNVQPHTSGANSANNSNPASGYCSPVTGVPAVSSSVSSTSLPLVSCTPVSSTPTSSIPTPPIVPTQSLDRQQHNVYHHSQQQQQNLYSTGSLVKPLYQQQSQQPQHQQQQLIARRQSAVRHHHAGNLSGLTGPLSGNNLLGNSYGHPGLHMGAGPANNTVLALQAAAAAQNANADVNPIYLSPQFQAYRKKQGEKDDKTEQIWPDVLEDAFLDALLLIPQMGRKKYAMRGQLHGRNMLISEYLWVAYCLSLPPGAKPDRKMARGRKQVSSHIQVLKNFFIHHRCYHFFFPSKEKKEDANRKDVVEKESFKDNPVLRALFEGRLPEERPNYEYFGQLLASDALVAVRPSLCWILVSSAAVRFESEGHRRGEAFKSDGLPLDGRMYPHLGLNLKREEWPERGKIIRGTLLQEYTRALSQKEASSVREVSQDWEERFPGPMMDALDGIVRDDLRDILHFHVTLDVQEPDRFPEGSELNSLVEVTIEQPNLQNHRWKSVTRLARPWELMPSGSTADEGTNDADQVPVSVITREIGNQYMHRPGCHGVGNGGHCDCFHNSRLRRQQLAVPFPAPEWATMLSMLTAYRKHPLEAENGADGAELYTTTQRSGSVKKASSSKRSSYGSTTTTATATTAASRRHSNDAGDETGDDSFVSTSSAGSNGALPTQMDLVRNIAMLQELWSCGPSTSSSPPADGSSAEGTWTRRAVILWTFETVYSVNEKKMEVVKTPAGTGWRFLTTIDPTSQFHQQQALVTPAVKAQQVAQHQQAAQHAQPHQYQPQMHTPSHHQQIAGYPTSRDNIMSPHPGYQQHLNAAMSEHLSGTTWDPTMAAAVAAATGYGNMPATAATGYNPAAAVYRQHHSLSPQAPQPYGVPSPINLLDTSAYGAGLTTPPPTASLPSPYDQQSSTVGAPSNAAGGNNPYTHHPQGFQSQLSFMSATSTGSAGSDTENSNVHHHHNTHRQQSVIDPFLAGTGNTGHQQPSHHGATGPSGLPDWDASDMTTALEGWSPATAAAASSNVAPATQSRKRGRSDSLDNSGFPVSSMPKLNHNGFSNWR</sequence>
<dbReference type="InterPro" id="IPR000818">
    <property type="entry name" value="TEA/ATTS_dom"/>
</dbReference>
<keyword evidence="4" id="KW-0804">Transcription</keyword>
<evidence type="ECO:0000256" key="5">
    <source>
        <dbReference type="ARBA" id="ARBA00023242"/>
    </source>
</evidence>
<evidence type="ECO:0000256" key="2">
    <source>
        <dbReference type="ARBA" id="ARBA00008421"/>
    </source>
</evidence>
<reference evidence="9 10" key="1">
    <citation type="submission" date="2024-01" db="EMBL/GenBank/DDBJ databases">
        <authorList>
            <person name="Allen C."/>
            <person name="Tagirdzhanova G."/>
        </authorList>
    </citation>
    <scope>NUCLEOTIDE SEQUENCE [LARGE SCALE GENOMIC DNA]</scope>
</reference>
<feature type="compositionally biased region" description="Low complexity" evidence="7">
    <location>
        <begin position="639"/>
        <end position="666"/>
    </location>
</feature>
<feature type="compositionally biased region" description="Low complexity" evidence="7">
    <location>
        <begin position="967"/>
        <end position="976"/>
    </location>
</feature>
<protein>
    <recommendedName>
        <fullName evidence="8">TEA domain-containing protein</fullName>
    </recommendedName>
</protein>
<dbReference type="InterPro" id="IPR038096">
    <property type="entry name" value="TEA/ATTS_sf"/>
</dbReference>
<feature type="compositionally biased region" description="Low complexity" evidence="7">
    <location>
        <begin position="133"/>
        <end position="145"/>
    </location>
</feature>
<evidence type="ECO:0000256" key="1">
    <source>
        <dbReference type="ARBA" id="ARBA00004123"/>
    </source>
</evidence>
<dbReference type="Proteomes" id="UP001642406">
    <property type="component" value="Unassembled WGS sequence"/>
</dbReference>
<feature type="compositionally biased region" description="Polar residues" evidence="7">
    <location>
        <begin position="683"/>
        <end position="695"/>
    </location>
</feature>
<dbReference type="Gene3D" id="6.10.20.40">
    <property type="entry name" value="TEA/ATTS domain"/>
    <property type="match status" value="1"/>
</dbReference>
<comment type="subcellular location">
    <subcellularLocation>
        <location evidence="1">Nucleus</location>
    </subcellularLocation>
</comment>
<dbReference type="EMBL" id="CAWUHC010000064">
    <property type="protein sequence ID" value="CAK7227260.1"/>
    <property type="molecule type" value="Genomic_DNA"/>
</dbReference>
<feature type="DNA-binding region" description="TEA" evidence="6">
    <location>
        <begin position="231"/>
        <end position="317"/>
    </location>
</feature>
<feature type="domain" description="TEA" evidence="8">
    <location>
        <begin position="231"/>
        <end position="317"/>
    </location>
</feature>
<comment type="similarity">
    <text evidence="2">Belongs to the TEC1 family.</text>
</comment>
<organism evidence="9 10">
    <name type="scientific">Sporothrix bragantina</name>
    <dbReference type="NCBI Taxonomy" id="671064"/>
    <lineage>
        <taxon>Eukaryota</taxon>
        <taxon>Fungi</taxon>
        <taxon>Dikarya</taxon>
        <taxon>Ascomycota</taxon>
        <taxon>Pezizomycotina</taxon>
        <taxon>Sordariomycetes</taxon>
        <taxon>Sordariomycetidae</taxon>
        <taxon>Ophiostomatales</taxon>
        <taxon>Ophiostomataceae</taxon>
        <taxon>Sporothrix</taxon>
    </lineage>
</organism>
<feature type="region of interest" description="Disordered" evidence="7">
    <location>
        <begin position="32"/>
        <end position="51"/>
    </location>
</feature>
<feature type="region of interest" description="Disordered" evidence="7">
    <location>
        <begin position="74"/>
        <end position="98"/>
    </location>
</feature>
<dbReference type="PROSITE" id="PS51088">
    <property type="entry name" value="TEA_2"/>
    <property type="match status" value="1"/>
</dbReference>